<name>A0ABV4I475_9ACTN</name>
<evidence type="ECO:0000259" key="3">
    <source>
        <dbReference type="PROSITE" id="PS51186"/>
    </source>
</evidence>
<dbReference type="EC" id="2.3.-.-" evidence="4"/>
<dbReference type="InterPro" id="IPR016181">
    <property type="entry name" value="Acyl_CoA_acyltransferase"/>
</dbReference>
<dbReference type="EMBL" id="JBGGTQ010000006">
    <property type="protein sequence ID" value="MEZ0493493.1"/>
    <property type="molecule type" value="Genomic_DNA"/>
</dbReference>
<accession>A0ABV4I475</accession>
<sequence length="182" mass="19212">MTAARDVPVVVRPEEPRDHAAVAAVHRVAFGQEGGTVAAVVEGLRPGRPESLVAEVDGTVVGHVMAGRNLLDAPARLVDVGVLSPLGVLPPFQGRGIGTALVAAARAAATTRGWPALFLEGDPAFYAGRGFRAAGELGFRRPSLRIPPAGFQVVLLDGWEDWMTGTLVYDRVFWDLDAVGLR</sequence>
<gene>
    <name evidence="4" type="ORF">AB2L28_14740</name>
</gene>
<dbReference type="PROSITE" id="PS51186">
    <property type="entry name" value="GNAT"/>
    <property type="match status" value="1"/>
</dbReference>
<feature type="domain" description="N-acetyltransferase" evidence="3">
    <location>
        <begin position="9"/>
        <end position="149"/>
    </location>
</feature>
<evidence type="ECO:0000313" key="5">
    <source>
        <dbReference type="Proteomes" id="UP001566476"/>
    </source>
</evidence>
<dbReference type="SUPFAM" id="SSF55729">
    <property type="entry name" value="Acyl-CoA N-acyltransferases (Nat)"/>
    <property type="match status" value="1"/>
</dbReference>
<dbReference type="CDD" id="cd04301">
    <property type="entry name" value="NAT_SF"/>
    <property type="match status" value="1"/>
</dbReference>
<keyword evidence="1 4" id="KW-0808">Transferase</keyword>
<dbReference type="InterPro" id="IPR000182">
    <property type="entry name" value="GNAT_dom"/>
</dbReference>
<organism evidence="4 5">
    <name type="scientific">Kineococcus mangrovi</name>
    <dbReference type="NCBI Taxonomy" id="1660183"/>
    <lineage>
        <taxon>Bacteria</taxon>
        <taxon>Bacillati</taxon>
        <taxon>Actinomycetota</taxon>
        <taxon>Actinomycetes</taxon>
        <taxon>Kineosporiales</taxon>
        <taxon>Kineosporiaceae</taxon>
        <taxon>Kineococcus</taxon>
    </lineage>
</organism>
<keyword evidence="5" id="KW-1185">Reference proteome</keyword>
<dbReference type="PANTHER" id="PTHR43877">
    <property type="entry name" value="AMINOALKYLPHOSPHONATE N-ACETYLTRANSFERASE-RELATED-RELATED"/>
    <property type="match status" value="1"/>
</dbReference>
<evidence type="ECO:0000256" key="2">
    <source>
        <dbReference type="ARBA" id="ARBA00023315"/>
    </source>
</evidence>
<dbReference type="InterPro" id="IPR050832">
    <property type="entry name" value="Bact_Acetyltransf"/>
</dbReference>
<dbReference type="Pfam" id="PF00583">
    <property type="entry name" value="Acetyltransf_1"/>
    <property type="match status" value="1"/>
</dbReference>
<dbReference type="RefSeq" id="WP_370719732.1">
    <property type="nucleotide sequence ID" value="NZ_JBGGTQ010000006.1"/>
</dbReference>
<evidence type="ECO:0000256" key="1">
    <source>
        <dbReference type="ARBA" id="ARBA00022679"/>
    </source>
</evidence>
<dbReference type="GO" id="GO:0016746">
    <property type="term" value="F:acyltransferase activity"/>
    <property type="evidence" value="ECO:0007669"/>
    <property type="project" value="UniProtKB-KW"/>
</dbReference>
<protein>
    <submittedName>
        <fullName evidence="4">GNAT family N-acetyltransferase</fullName>
        <ecNumber evidence="4">2.3.-.-</ecNumber>
    </submittedName>
</protein>
<dbReference type="Gene3D" id="3.40.630.30">
    <property type="match status" value="1"/>
</dbReference>
<comment type="caution">
    <text evidence="4">The sequence shown here is derived from an EMBL/GenBank/DDBJ whole genome shotgun (WGS) entry which is preliminary data.</text>
</comment>
<evidence type="ECO:0000313" key="4">
    <source>
        <dbReference type="EMBL" id="MEZ0493493.1"/>
    </source>
</evidence>
<dbReference type="Proteomes" id="UP001566476">
    <property type="component" value="Unassembled WGS sequence"/>
</dbReference>
<proteinExistence type="predicted"/>
<reference evidence="4 5" key="1">
    <citation type="submission" date="2024-07" db="EMBL/GenBank/DDBJ databases">
        <authorList>
            <person name="Thanompreechachai J."/>
            <person name="Duangmal K."/>
        </authorList>
    </citation>
    <scope>NUCLEOTIDE SEQUENCE [LARGE SCALE GENOMIC DNA]</scope>
    <source>
        <strain evidence="4 5">TBRC 1896</strain>
    </source>
</reference>
<keyword evidence="2 4" id="KW-0012">Acyltransferase</keyword>